<feature type="compositionally biased region" description="Basic and acidic residues" evidence="1">
    <location>
        <begin position="418"/>
        <end position="433"/>
    </location>
</feature>
<gene>
    <name evidence="2" type="ORF">SCLCIDRAFT_33218</name>
</gene>
<proteinExistence type="predicted"/>
<accession>A0A0C2ZFV2</accession>
<feature type="region of interest" description="Disordered" evidence="1">
    <location>
        <begin position="1"/>
        <end position="76"/>
    </location>
</feature>
<reference evidence="2 3" key="1">
    <citation type="submission" date="2014-04" db="EMBL/GenBank/DDBJ databases">
        <authorList>
            <consortium name="DOE Joint Genome Institute"/>
            <person name="Kuo A."/>
            <person name="Kohler A."/>
            <person name="Nagy L.G."/>
            <person name="Floudas D."/>
            <person name="Copeland A."/>
            <person name="Barry K.W."/>
            <person name="Cichocki N."/>
            <person name="Veneault-Fourrey C."/>
            <person name="LaButti K."/>
            <person name="Lindquist E.A."/>
            <person name="Lipzen A."/>
            <person name="Lundell T."/>
            <person name="Morin E."/>
            <person name="Murat C."/>
            <person name="Sun H."/>
            <person name="Tunlid A."/>
            <person name="Henrissat B."/>
            <person name="Grigoriev I.V."/>
            <person name="Hibbett D.S."/>
            <person name="Martin F."/>
            <person name="Nordberg H.P."/>
            <person name="Cantor M.N."/>
            <person name="Hua S.X."/>
        </authorList>
    </citation>
    <scope>NUCLEOTIDE SEQUENCE [LARGE SCALE GENOMIC DNA]</scope>
    <source>
        <strain evidence="2 3">Foug A</strain>
    </source>
</reference>
<feature type="compositionally biased region" description="Acidic residues" evidence="1">
    <location>
        <begin position="711"/>
        <end position="726"/>
    </location>
</feature>
<evidence type="ECO:0000313" key="2">
    <source>
        <dbReference type="EMBL" id="KIM51752.1"/>
    </source>
</evidence>
<evidence type="ECO:0000256" key="1">
    <source>
        <dbReference type="SAM" id="MobiDB-lite"/>
    </source>
</evidence>
<organism evidence="2 3">
    <name type="scientific">Scleroderma citrinum Foug A</name>
    <dbReference type="NCBI Taxonomy" id="1036808"/>
    <lineage>
        <taxon>Eukaryota</taxon>
        <taxon>Fungi</taxon>
        <taxon>Dikarya</taxon>
        <taxon>Basidiomycota</taxon>
        <taxon>Agaricomycotina</taxon>
        <taxon>Agaricomycetes</taxon>
        <taxon>Agaricomycetidae</taxon>
        <taxon>Boletales</taxon>
        <taxon>Sclerodermatineae</taxon>
        <taxon>Sclerodermataceae</taxon>
        <taxon>Scleroderma</taxon>
    </lineage>
</organism>
<keyword evidence="3" id="KW-1185">Reference proteome</keyword>
<dbReference type="OrthoDB" id="10542848at2759"/>
<evidence type="ECO:0000313" key="3">
    <source>
        <dbReference type="Proteomes" id="UP000053989"/>
    </source>
</evidence>
<feature type="region of interest" description="Disordered" evidence="1">
    <location>
        <begin position="409"/>
        <end position="475"/>
    </location>
</feature>
<feature type="compositionally biased region" description="Basic residues" evidence="1">
    <location>
        <begin position="34"/>
        <end position="49"/>
    </location>
</feature>
<feature type="region of interest" description="Disordered" evidence="1">
    <location>
        <begin position="184"/>
        <end position="222"/>
    </location>
</feature>
<sequence length="751" mass="83061">MSDYYRRRSQTPPGCAGDISDEPMSPPERAQHRSDKRRAPRTPSPHRPRSPSCEGQCEKRRRVTARDASPPSDQWCSTTTGLLVHDQDPRCTTCLEYQKHVSMDIVLETPSIMVACESALRCLSHLFGRSGREAALEDDLVAMRRERDYWCRHAEDAEKALDFSQKQASAAFEQAHLLSMYIPSARPEDTPRAGPSSRPLEERLVPPRGGSGVTPASAHSVGERCSRSCSRSPVRSCFRPGSPGTIFGDMVVDFAQLSEPSRPSLAGRLEEPEETMFPLLGRGEVPNRVQVLLDGKKFLHIQFNDCVYQFEEPRRRDVLRNINRGIVPPITGAIWPGAVPLLNTKAELDRLYALVAQELDEQNSPNTRLGQKFVAWLNRYMGDTDCITGKKPPKTNVIIHALKKWRPPAWASAHGKSKRDGYKQAHRAQRDQLDGSTSQPPASIPETAQPPAASMHHPPTPEAVQPPATSSSFAPAPVTASTRMFSVVSTSREPMPAPVPPLILMRRQRTTHKQDGLPKGAPGWGDEIAEWRDFVHHLSRAGFAGSFPGVSNHADPEHTEPPTDRRLRGFILEGYFAPCFKYPSNRNAIVEREGWTIIPGRSSSWTGATDQAPSPLAIARYLAQNGLSFQEADDLFEWAVAAVREEVGDCKAELDINLARAAQGEELLEFRDVESHPSDQASLIGVDAVAKPPPAPKPKKKRHSYHKTTDTDDDDDDGSLSEESWGDNDSGPPWCPPADQMDVDNDGPSQM</sequence>
<protein>
    <submittedName>
        <fullName evidence="2">Uncharacterized protein</fullName>
    </submittedName>
</protein>
<dbReference type="EMBL" id="KN822242">
    <property type="protein sequence ID" value="KIM51752.1"/>
    <property type="molecule type" value="Genomic_DNA"/>
</dbReference>
<name>A0A0C2ZFV2_9AGAM</name>
<reference evidence="3" key="2">
    <citation type="submission" date="2015-01" db="EMBL/GenBank/DDBJ databases">
        <title>Evolutionary Origins and Diversification of the Mycorrhizal Mutualists.</title>
        <authorList>
            <consortium name="DOE Joint Genome Institute"/>
            <consortium name="Mycorrhizal Genomics Consortium"/>
            <person name="Kohler A."/>
            <person name="Kuo A."/>
            <person name="Nagy L.G."/>
            <person name="Floudas D."/>
            <person name="Copeland A."/>
            <person name="Barry K.W."/>
            <person name="Cichocki N."/>
            <person name="Veneault-Fourrey C."/>
            <person name="LaButti K."/>
            <person name="Lindquist E.A."/>
            <person name="Lipzen A."/>
            <person name="Lundell T."/>
            <person name="Morin E."/>
            <person name="Murat C."/>
            <person name="Riley R."/>
            <person name="Ohm R."/>
            <person name="Sun H."/>
            <person name="Tunlid A."/>
            <person name="Henrissat B."/>
            <person name="Grigoriev I.V."/>
            <person name="Hibbett D.S."/>
            <person name="Martin F."/>
        </authorList>
    </citation>
    <scope>NUCLEOTIDE SEQUENCE [LARGE SCALE GENOMIC DNA]</scope>
    <source>
        <strain evidence="3">Foug A</strain>
    </source>
</reference>
<feature type="region of interest" description="Disordered" evidence="1">
    <location>
        <begin position="674"/>
        <end position="751"/>
    </location>
</feature>
<dbReference type="HOGENOM" id="CLU_028355_0_0_1"/>
<dbReference type="InParanoid" id="A0A0C2ZFV2"/>
<dbReference type="Proteomes" id="UP000053989">
    <property type="component" value="Unassembled WGS sequence"/>
</dbReference>
<dbReference type="AlphaFoldDB" id="A0A0C2ZFV2"/>
<feature type="compositionally biased region" description="Basic residues" evidence="1">
    <location>
        <begin position="697"/>
        <end position="706"/>
    </location>
</feature>
<feature type="compositionally biased region" description="Low complexity" evidence="1">
    <location>
        <begin position="466"/>
        <end position="475"/>
    </location>
</feature>